<evidence type="ECO:0000256" key="1">
    <source>
        <dbReference type="ARBA" id="ARBA00022729"/>
    </source>
</evidence>
<dbReference type="Proteomes" id="UP000683360">
    <property type="component" value="Unassembled WGS sequence"/>
</dbReference>
<evidence type="ECO:0000313" key="7">
    <source>
        <dbReference type="Proteomes" id="UP000683360"/>
    </source>
</evidence>
<dbReference type="SUPFAM" id="SSF56436">
    <property type="entry name" value="C-type lectin-like"/>
    <property type="match status" value="1"/>
</dbReference>
<name>A0A8S3UU87_MYTED</name>
<evidence type="ECO:0000256" key="2">
    <source>
        <dbReference type="ARBA" id="ARBA00023157"/>
    </source>
</evidence>
<evidence type="ECO:0000313" key="6">
    <source>
        <dbReference type="EMBL" id="CAG2249557.1"/>
    </source>
</evidence>
<dbReference type="CDD" id="cd00033">
    <property type="entry name" value="CCP"/>
    <property type="match status" value="1"/>
</dbReference>
<dbReference type="Pfam" id="PF00059">
    <property type="entry name" value="Lectin_C"/>
    <property type="match status" value="1"/>
</dbReference>
<dbReference type="InterPro" id="IPR050111">
    <property type="entry name" value="C-type_lectin/snaclec_domain"/>
</dbReference>
<dbReference type="Gene3D" id="2.10.70.10">
    <property type="entry name" value="Complement Module, domain 1"/>
    <property type="match status" value="1"/>
</dbReference>
<dbReference type="AlphaFoldDB" id="A0A8S3UU87"/>
<feature type="domain" description="C-type lectin" evidence="4">
    <location>
        <begin position="199"/>
        <end position="316"/>
    </location>
</feature>
<sequence>MSNYCVLGLKDVCHKDNLDCWKQTIRQPGVLQFERSQSTDILRRLFRISMLECVKECMITSNCTGINYRHLWVMCDILGDTTDLTPEMDCVYSAIKTWDRGMAGQCEFHMCNNGEKCYFDGENQKCEPAFCVDSPYAINAVSAERFGIYRNIGAAVKFKCKHGYTLKGRPYSECQSTGQWENLFSCAMIEKCSNGWNLAYNKCFLIVYEKVVWQDAVTKCKEYGGHLSKVENELEDLWLISQITESVWIGLNDIENDGQWRWISDSSGPNYTNWLPAEPNGGPDENCANYCKDFCSKTFYGWNDTRCKMLLGYVCERHSD</sequence>
<dbReference type="SUPFAM" id="SSF57535">
    <property type="entry name" value="Complement control module/SCR domain"/>
    <property type="match status" value="1"/>
</dbReference>
<dbReference type="SMART" id="SM00032">
    <property type="entry name" value="CCP"/>
    <property type="match status" value="1"/>
</dbReference>
<feature type="disulfide bond" evidence="3">
    <location>
        <begin position="131"/>
        <end position="174"/>
    </location>
</feature>
<feature type="domain" description="Sushi" evidence="5">
    <location>
        <begin position="129"/>
        <end position="188"/>
    </location>
</feature>
<accession>A0A8S3UU87</accession>
<dbReference type="EMBL" id="CAJPWZ010002975">
    <property type="protein sequence ID" value="CAG2249557.1"/>
    <property type="molecule type" value="Genomic_DNA"/>
</dbReference>
<evidence type="ECO:0000256" key="3">
    <source>
        <dbReference type="PROSITE-ProRule" id="PRU00302"/>
    </source>
</evidence>
<gene>
    <name evidence="6" type="ORF">MEDL_61398</name>
</gene>
<proteinExistence type="predicted"/>
<keyword evidence="7" id="KW-1185">Reference proteome</keyword>
<dbReference type="PANTHER" id="PTHR22803">
    <property type="entry name" value="MANNOSE, PHOSPHOLIPASE, LECTIN RECEPTOR RELATED"/>
    <property type="match status" value="1"/>
</dbReference>
<dbReference type="PROSITE" id="PS50041">
    <property type="entry name" value="C_TYPE_LECTIN_2"/>
    <property type="match status" value="1"/>
</dbReference>
<keyword evidence="3" id="KW-0768">Sushi</keyword>
<keyword evidence="1" id="KW-0732">Signal</keyword>
<comment type="caution">
    <text evidence="3">Lacks conserved residue(s) required for the propagation of feature annotation.</text>
</comment>
<dbReference type="InterPro" id="IPR001304">
    <property type="entry name" value="C-type_lectin-like"/>
</dbReference>
<dbReference type="CDD" id="cd00037">
    <property type="entry name" value="CLECT"/>
    <property type="match status" value="1"/>
</dbReference>
<dbReference type="SMART" id="SM00034">
    <property type="entry name" value="CLECT"/>
    <property type="match status" value="1"/>
</dbReference>
<reference evidence="6" key="1">
    <citation type="submission" date="2021-03" db="EMBL/GenBank/DDBJ databases">
        <authorList>
            <person name="Bekaert M."/>
        </authorList>
    </citation>
    <scope>NUCLEOTIDE SEQUENCE</scope>
</reference>
<dbReference type="InterPro" id="IPR035976">
    <property type="entry name" value="Sushi/SCR/CCP_sf"/>
</dbReference>
<dbReference type="InterPro" id="IPR016187">
    <property type="entry name" value="CTDL_fold"/>
</dbReference>
<dbReference type="Pfam" id="PF00084">
    <property type="entry name" value="Sushi"/>
    <property type="match status" value="1"/>
</dbReference>
<dbReference type="InterPro" id="IPR016186">
    <property type="entry name" value="C-type_lectin-like/link_sf"/>
</dbReference>
<protein>
    <submittedName>
        <fullName evidence="6">MRC</fullName>
    </submittedName>
</protein>
<dbReference type="PROSITE" id="PS50923">
    <property type="entry name" value="SUSHI"/>
    <property type="match status" value="1"/>
</dbReference>
<organism evidence="6 7">
    <name type="scientific">Mytilus edulis</name>
    <name type="common">Blue mussel</name>
    <dbReference type="NCBI Taxonomy" id="6550"/>
    <lineage>
        <taxon>Eukaryota</taxon>
        <taxon>Metazoa</taxon>
        <taxon>Spiralia</taxon>
        <taxon>Lophotrochozoa</taxon>
        <taxon>Mollusca</taxon>
        <taxon>Bivalvia</taxon>
        <taxon>Autobranchia</taxon>
        <taxon>Pteriomorphia</taxon>
        <taxon>Mytilida</taxon>
        <taxon>Mytiloidea</taxon>
        <taxon>Mytilidae</taxon>
        <taxon>Mytilinae</taxon>
        <taxon>Mytilus</taxon>
    </lineage>
</organism>
<evidence type="ECO:0000259" key="5">
    <source>
        <dbReference type="PROSITE" id="PS50923"/>
    </source>
</evidence>
<evidence type="ECO:0000259" key="4">
    <source>
        <dbReference type="PROSITE" id="PS50041"/>
    </source>
</evidence>
<dbReference type="InterPro" id="IPR000436">
    <property type="entry name" value="Sushi_SCR_CCP_dom"/>
</dbReference>
<comment type="caution">
    <text evidence="6">The sequence shown here is derived from an EMBL/GenBank/DDBJ whole genome shotgun (WGS) entry which is preliminary data.</text>
</comment>
<dbReference type="Gene3D" id="3.10.100.10">
    <property type="entry name" value="Mannose-Binding Protein A, subunit A"/>
    <property type="match status" value="1"/>
</dbReference>
<keyword evidence="2 3" id="KW-1015">Disulfide bond</keyword>
<dbReference type="OrthoDB" id="6046087at2759"/>